<gene>
    <name evidence="5" type="ORF">BDU57DRAFT_524202</name>
</gene>
<dbReference type="AlphaFoldDB" id="A0A6A5Q808"/>
<keyword evidence="2" id="KW-0520">NAD</keyword>
<protein>
    <recommendedName>
        <fullName evidence="4">NAD(P)-binding domain-containing protein</fullName>
    </recommendedName>
</protein>
<dbReference type="FunFam" id="3.40.50.720:FF:000304">
    <property type="entry name" value="UDP-glucose 4,6-dehydratase"/>
    <property type="match status" value="1"/>
</dbReference>
<keyword evidence="6" id="KW-1185">Reference proteome</keyword>
<evidence type="ECO:0000256" key="2">
    <source>
        <dbReference type="ARBA" id="ARBA00023027"/>
    </source>
</evidence>
<dbReference type="EMBL" id="ML979143">
    <property type="protein sequence ID" value="KAF1911615.1"/>
    <property type="molecule type" value="Genomic_DNA"/>
</dbReference>
<dbReference type="CDD" id="cd05246">
    <property type="entry name" value="dTDP_GD_SDR_e"/>
    <property type="match status" value="1"/>
</dbReference>
<evidence type="ECO:0000313" key="6">
    <source>
        <dbReference type="Proteomes" id="UP000800096"/>
    </source>
</evidence>
<evidence type="ECO:0000256" key="3">
    <source>
        <dbReference type="ARBA" id="ARBA00023239"/>
    </source>
</evidence>
<dbReference type="Gene3D" id="3.40.50.720">
    <property type="entry name" value="NAD(P)-binding Rossmann-like Domain"/>
    <property type="match status" value="1"/>
</dbReference>
<dbReference type="InterPro" id="IPR016040">
    <property type="entry name" value="NAD(P)-bd_dom"/>
</dbReference>
<evidence type="ECO:0000313" key="5">
    <source>
        <dbReference type="EMBL" id="KAF1911615.1"/>
    </source>
</evidence>
<dbReference type="PANTHER" id="PTHR43000">
    <property type="entry name" value="DTDP-D-GLUCOSE 4,6-DEHYDRATASE-RELATED"/>
    <property type="match status" value="1"/>
</dbReference>
<comment type="cofactor">
    <cofactor evidence="1">
        <name>NAD(+)</name>
        <dbReference type="ChEBI" id="CHEBI:57540"/>
    </cofactor>
</comment>
<dbReference type="GO" id="GO:0008460">
    <property type="term" value="F:dTDP-glucose 4,6-dehydratase activity"/>
    <property type="evidence" value="ECO:0007669"/>
    <property type="project" value="InterPro"/>
</dbReference>
<organism evidence="5 6">
    <name type="scientific">Ampelomyces quisqualis</name>
    <name type="common">Powdery mildew agent</name>
    <dbReference type="NCBI Taxonomy" id="50730"/>
    <lineage>
        <taxon>Eukaryota</taxon>
        <taxon>Fungi</taxon>
        <taxon>Dikarya</taxon>
        <taxon>Ascomycota</taxon>
        <taxon>Pezizomycotina</taxon>
        <taxon>Dothideomycetes</taxon>
        <taxon>Pleosporomycetidae</taxon>
        <taxon>Pleosporales</taxon>
        <taxon>Pleosporineae</taxon>
        <taxon>Phaeosphaeriaceae</taxon>
        <taxon>Ampelomyces</taxon>
    </lineage>
</organism>
<sequence>MCTVQSPKAAGEVGNRRRGSTVLNPKSYVEDGLWKQAPVLIGNTKFKSLADAKNILVTGGAGFIACWFVRHLVLTYPSHYKIVSFDKLDYCATLNNTRVLDDKDNFTFENGDITCPADVKRVLRKHKIDTIFHFAAQSHVDLSFGNSYEFTNTNVYGTHVLLERAREHGVNRFVHISTDEVYGDVPVGAADLSETSMLAPTNPYSASKAAAEMLVSAYRRSFKLPLITVRANNVYGPHQFPEKIIPKFIMLLQRQRKLLLYGDGSPTRRYLYAGDLVDALDTILHKGTLGQIYNIASKEEMSNMDICHRLLDIFGLAHGTPAELDKWIQYTEDRPFTDQRYATDGSKLTALGWQPKKAFDEGLRETVEWYCRFGEAWWGDISRVLTSFPVVAGTEIWTKEEHDDLPCSDGELAADENSERWTQHAKKRLEELSGAE</sequence>
<dbReference type="OrthoDB" id="331544at2759"/>
<dbReference type="Proteomes" id="UP000800096">
    <property type="component" value="Unassembled WGS sequence"/>
</dbReference>
<proteinExistence type="predicted"/>
<dbReference type="SUPFAM" id="SSF51735">
    <property type="entry name" value="NAD(P)-binding Rossmann-fold domains"/>
    <property type="match status" value="1"/>
</dbReference>
<keyword evidence="3" id="KW-0456">Lyase</keyword>
<dbReference type="PROSITE" id="PS00061">
    <property type="entry name" value="ADH_SHORT"/>
    <property type="match status" value="1"/>
</dbReference>
<feature type="domain" description="NAD(P)-binding" evidence="4">
    <location>
        <begin position="56"/>
        <end position="366"/>
    </location>
</feature>
<reference evidence="5" key="1">
    <citation type="journal article" date="2020" name="Stud. Mycol.">
        <title>101 Dothideomycetes genomes: a test case for predicting lifestyles and emergence of pathogens.</title>
        <authorList>
            <person name="Haridas S."/>
            <person name="Albert R."/>
            <person name="Binder M."/>
            <person name="Bloem J."/>
            <person name="Labutti K."/>
            <person name="Salamov A."/>
            <person name="Andreopoulos B."/>
            <person name="Baker S."/>
            <person name="Barry K."/>
            <person name="Bills G."/>
            <person name="Bluhm B."/>
            <person name="Cannon C."/>
            <person name="Castanera R."/>
            <person name="Culley D."/>
            <person name="Daum C."/>
            <person name="Ezra D."/>
            <person name="Gonzalez J."/>
            <person name="Henrissat B."/>
            <person name="Kuo A."/>
            <person name="Liang C."/>
            <person name="Lipzen A."/>
            <person name="Lutzoni F."/>
            <person name="Magnuson J."/>
            <person name="Mondo S."/>
            <person name="Nolan M."/>
            <person name="Ohm R."/>
            <person name="Pangilinan J."/>
            <person name="Park H.-J."/>
            <person name="Ramirez L."/>
            <person name="Alfaro M."/>
            <person name="Sun H."/>
            <person name="Tritt A."/>
            <person name="Yoshinaga Y."/>
            <person name="Zwiers L.-H."/>
            <person name="Turgeon B."/>
            <person name="Goodwin S."/>
            <person name="Spatafora J."/>
            <person name="Crous P."/>
            <person name="Grigoriev I."/>
        </authorList>
    </citation>
    <scope>NUCLEOTIDE SEQUENCE</scope>
    <source>
        <strain evidence="5">HMLAC05119</strain>
    </source>
</reference>
<dbReference type="GO" id="GO:0009225">
    <property type="term" value="P:nucleotide-sugar metabolic process"/>
    <property type="evidence" value="ECO:0007669"/>
    <property type="project" value="InterPro"/>
</dbReference>
<dbReference type="Gene3D" id="3.90.25.10">
    <property type="entry name" value="UDP-galactose 4-epimerase, domain 1"/>
    <property type="match status" value="1"/>
</dbReference>
<evidence type="ECO:0000259" key="4">
    <source>
        <dbReference type="Pfam" id="PF16363"/>
    </source>
</evidence>
<dbReference type="Pfam" id="PF16363">
    <property type="entry name" value="GDP_Man_Dehyd"/>
    <property type="match status" value="1"/>
</dbReference>
<dbReference type="InterPro" id="IPR020904">
    <property type="entry name" value="Sc_DH/Rdtase_CS"/>
</dbReference>
<dbReference type="InterPro" id="IPR005888">
    <property type="entry name" value="dTDP_Gluc_deHydtase"/>
</dbReference>
<evidence type="ECO:0000256" key="1">
    <source>
        <dbReference type="ARBA" id="ARBA00001911"/>
    </source>
</evidence>
<name>A0A6A5Q808_AMPQU</name>
<dbReference type="InterPro" id="IPR036291">
    <property type="entry name" value="NAD(P)-bd_dom_sf"/>
</dbReference>
<accession>A0A6A5Q808</accession>